<evidence type="ECO:0000313" key="7">
    <source>
        <dbReference type="EMBL" id="NMH66632.1"/>
    </source>
</evidence>
<evidence type="ECO:0000256" key="1">
    <source>
        <dbReference type="ARBA" id="ARBA00005384"/>
    </source>
</evidence>
<dbReference type="GO" id="GO:0003677">
    <property type="term" value="F:DNA binding"/>
    <property type="evidence" value="ECO:0007669"/>
    <property type="project" value="UniProtKB-KW"/>
</dbReference>
<dbReference type="GO" id="GO:0008483">
    <property type="term" value="F:transaminase activity"/>
    <property type="evidence" value="ECO:0007669"/>
    <property type="project" value="UniProtKB-KW"/>
</dbReference>
<dbReference type="InterPro" id="IPR051446">
    <property type="entry name" value="HTH_trans_reg/aminotransferase"/>
</dbReference>
<keyword evidence="7" id="KW-0032">Aminotransferase</keyword>
<dbReference type="SUPFAM" id="SSF53383">
    <property type="entry name" value="PLP-dependent transferases"/>
    <property type="match status" value="1"/>
</dbReference>
<dbReference type="SMART" id="SM00345">
    <property type="entry name" value="HTH_GNTR"/>
    <property type="match status" value="1"/>
</dbReference>
<dbReference type="Pfam" id="PF00155">
    <property type="entry name" value="Aminotran_1_2"/>
    <property type="match status" value="1"/>
</dbReference>
<evidence type="ECO:0000313" key="8">
    <source>
        <dbReference type="Proteomes" id="UP000737113"/>
    </source>
</evidence>
<keyword evidence="3" id="KW-0805">Transcription regulation</keyword>
<dbReference type="InterPro" id="IPR015421">
    <property type="entry name" value="PyrdxlP-dep_Trfase_major"/>
</dbReference>
<sequence>MRTLSLTLDAQLKPQFLRIARAIRSAIHTGQLKAKEPLPSARQLAGQLQVNRHTIMAAYQELVAQGWLESVERKGYRVVDHFPIESSRHAQAPVAVSRAKFQWQLAPQPAIAKTGKAAHEYQYNFAGGHPDIAAFPFHEFKPFMSDCLSRPDPKTLSYGNNSGNSQFIEQIMTYLRRVRSITNKDIISVNGSQEALYIISRVLLQPGAKVAVESLGYRPAWNAFETAGAELVAIKQHAGGIDMDHLTELISSRSISLIYLTPLHQYPTTVTLPVHERNRIYRLAAAHNVAIVEDDYDHEFHYSSQPLAPLAADDPLGLVIYLSTFSKIMFPGCRIGFIAVDASLAPALINYRSVMNHKPNVLMQEAIGRWMQEGAFERHLRRTTKLYQQRRDHLVSELQQYQQGGLDIDFSIPAGGMAIWLDVKRDASELEQYSQSQDVYLLAEAHFHLKPENNRNRHVRLGFAGMKPAQITEGLARVFSFFNR</sequence>
<dbReference type="GO" id="GO:0003700">
    <property type="term" value="F:DNA-binding transcription factor activity"/>
    <property type="evidence" value="ECO:0007669"/>
    <property type="project" value="InterPro"/>
</dbReference>
<evidence type="ECO:0000256" key="2">
    <source>
        <dbReference type="ARBA" id="ARBA00022898"/>
    </source>
</evidence>
<protein>
    <submittedName>
        <fullName evidence="7">PLP-dependent aminotransferase family protein</fullName>
    </submittedName>
</protein>
<comment type="similarity">
    <text evidence="1">In the C-terminal section; belongs to the class-I pyridoxal-phosphate-dependent aminotransferase family.</text>
</comment>
<reference evidence="7" key="1">
    <citation type="submission" date="2020-04" db="EMBL/GenBank/DDBJ databases">
        <title>Description of Shewanella salipaludis sp. nov., isolated from a salt marsh.</title>
        <authorList>
            <person name="Park S."/>
            <person name="Yoon J.-H."/>
        </authorList>
    </citation>
    <scope>NUCLEOTIDE SEQUENCE</scope>
    <source>
        <strain evidence="7">SHSM-M6</strain>
    </source>
</reference>
<evidence type="ECO:0000256" key="5">
    <source>
        <dbReference type="ARBA" id="ARBA00023163"/>
    </source>
</evidence>
<keyword evidence="8" id="KW-1185">Reference proteome</keyword>
<comment type="caution">
    <text evidence="7">The sequence shown here is derived from an EMBL/GenBank/DDBJ whole genome shotgun (WGS) entry which is preliminary data.</text>
</comment>
<evidence type="ECO:0000256" key="3">
    <source>
        <dbReference type="ARBA" id="ARBA00023015"/>
    </source>
</evidence>
<keyword evidence="5" id="KW-0804">Transcription</keyword>
<dbReference type="Gene3D" id="3.40.640.10">
    <property type="entry name" value="Type I PLP-dependent aspartate aminotransferase-like (Major domain)"/>
    <property type="match status" value="1"/>
</dbReference>
<feature type="domain" description="HTH gntR-type" evidence="6">
    <location>
        <begin position="13"/>
        <end position="81"/>
    </location>
</feature>
<evidence type="ECO:0000259" key="6">
    <source>
        <dbReference type="PROSITE" id="PS50949"/>
    </source>
</evidence>
<dbReference type="PANTHER" id="PTHR46577:SF1">
    <property type="entry name" value="HTH-TYPE TRANSCRIPTIONAL REGULATORY PROTEIN GABR"/>
    <property type="match status" value="1"/>
</dbReference>
<dbReference type="InterPro" id="IPR036388">
    <property type="entry name" value="WH-like_DNA-bd_sf"/>
</dbReference>
<name>A0A972G1K5_9GAMM</name>
<keyword evidence="2" id="KW-0663">Pyridoxal phosphate</keyword>
<dbReference type="Gene3D" id="1.10.10.10">
    <property type="entry name" value="Winged helix-like DNA-binding domain superfamily/Winged helix DNA-binding domain"/>
    <property type="match status" value="1"/>
</dbReference>
<proteinExistence type="inferred from homology"/>
<dbReference type="Pfam" id="PF00392">
    <property type="entry name" value="GntR"/>
    <property type="match status" value="1"/>
</dbReference>
<gene>
    <name evidence="7" type="ORF">HC757_15865</name>
</gene>
<accession>A0A972G1K5</accession>
<dbReference type="SUPFAM" id="SSF46785">
    <property type="entry name" value="Winged helix' DNA-binding domain"/>
    <property type="match status" value="1"/>
</dbReference>
<organism evidence="7 8">
    <name type="scientific">Shewanella salipaludis</name>
    <dbReference type="NCBI Taxonomy" id="2723052"/>
    <lineage>
        <taxon>Bacteria</taxon>
        <taxon>Pseudomonadati</taxon>
        <taxon>Pseudomonadota</taxon>
        <taxon>Gammaproteobacteria</taxon>
        <taxon>Alteromonadales</taxon>
        <taxon>Shewanellaceae</taxon>
        <taxon>Shewanella</taxon>
    </lineage>
</organism>
<dbReference type="AlphaFoldDB" id="A0A972G1K5"/>
<dbReference type="CDD" id="cd00609">
    <property type="entry name" value="AAT_like"/>
    <property type="match status" value="1"/>
</dbReference>
<dbReference type="InterPro" id="IPR036390">
    <property type="entry name" value="WH_DNA-bd_sf"/>
</dbReference>
<dbReference type="InterPro" id="IPR000524">
    <property type="entry name" value="Tscrpt_reg_HTH_GntR"/>
</dbReference>
<dbReference type="InterPro" id="IPR004839">
    <property type="entry name" value="Aminotransferase_I/II_large"/>
</dbReference>
<dbReference type="EMBL" id="JAAXYH010000014">
    <property type="protein sequence ID" value="NMH66632.1"/>
    <property type="molecule type" value="Genomic_DNA"/>
</dbReference>
<dbReference type="PANTHER" id="PTHR46577">
    <property type="entry name" value="HTH-TYPE TRANSCRIPTIONAL REGULATORY PROTEIN GABR"/>
    <property type="match status" value="1"/>
</dbReference>
<dbReference type="RefSeq" id="WP_169565355.1">
    <property type="nucleotide sequence ID" value="NZ_JAAXYH010000014.1"/>
</dbReference>
<evidence type="ECO:0000256" key="4">
    <source>
        <dbReference type="ARBA" id="ARBA00023125"/>
    </source>
</evidence>
<dbReference type="CDD" id="cd07377">
    <property type="entry name" value="WHTH_GntR"/>
    <property type="match status" value="1"/>
</dbReference>
<dbReference type="Proteomes" id="UP000737113">
    <property type="component" value="Unassembled WGS sequence"/>
</dbReference>
<keyword evidence="7" id="KW-0808">Transferase</keyword>
<dbReference type="PRINTS" id="PR00035">
    <property type="entry name" value="HTHGNTR"/>
</dbReference>
<keyword evidence="4" id="KW-0238">DNA-binding</keyword>
<dbReference type="InterPro" id="IPR015424">
    <property type="entry name" value="PyrdxlP-dep_Trfase"/>
</dbReference>
<dbReference type="PROSITE" id="PS50949">
    <property type="entry name" value="HTH_GNTR"/>
    <property type="match status" value="1"/>
</dbReference>
<dbReference type="GO" id="GO:0030170">
    <property type="term" value="F:pyridoxal phosphate binding"/>
    <property type="evidence" value="ECO:0007669"/>
    <property type="project" value="InterPro"/>
</dbReference>